<dbReference type="EMBL" id="VZZK01000001">
    <property type="protein sequence ID" value="KAB1081569.1"/>
    <property type="molecule type" value="Genomic_DNA"/>
</dbReference>
<proteinExistence type="predicted"/>
<organism evidence="3 4">
    <name type="scientific">Methylobacterium soli</name>
    <dbReference type="NCBI Taxonomy" id="553447"/>
    <lineage>
        <taxon>Bacteria</taxon>
        <taxon>Pseudomonadati</taxon>
        <taxon>Pseudomonadota</taxon>
        <taxon>Alphaproteobacteria</taxon>
        <taxon>Hyphomicrobiales</taxon>
        <taxon>Methylobacteriaceae</taxon>
        <taxon>Methylobacterium</taxon>
    </lineage>
</organism>
<dbReference type="SMART" id="SM00267">
    <property type="entry name" value="GGDEF"/>
    <property type="match status" value="1"/>
</dbReference>
<comment type="caution">
    <text evidence="3">The sequence shown here is derived from an EMBL/GenBank/DDBJ whole genome shotgun (WGS) entry which is preliminary data.</text>
</comment>
<keyword evidence="1" id="KW-0472">Membrane</keyword>
<dbReference type="Gene3D" id="3.30.70.270">
    <property type="match status" value="1"/>
</dbReference>
<evidence type="ECO:0000313" key="4">
    <source>
        <dbReference type="Proteomes" id="UP000474159"/>
    </source>
</evidence>
<evidence type="ECO:0000259" key="2">
    <source>
        <dbReference type="PROSITE" id="PS50887"/>
    </source>
</evidence>
<feature type="transmembrane region" description="Helical" evidence="1">
    <location>
        <begin position="153"/>
        <end position="171"/>
    </location>
</feature>
<dbReference type="SUPFAM" id="SSF55073">
    <property type="entry name" value="Nucleotide cyclase"/>
    <property type="match status" value="1"/>
</dbReference>
<dbReference type="Proteomes" id="UP000474159">
    <property type="component" value="Unassembled WGS sequence"/>
</dbReference>
<feature type="transmembrane region" description="Helical" evidence="1">
    <location>
        <begin position="203"/>
        <end position="222"/>
    </location>
</feature>
<dbReference type="InterPro" id="IPR029787">
    <property type="entry name" value="Nucleotide_cyclase"/>
</dbReference>
<dbReference type="PANTHER" id="PTHR46663:SF2">
    <property type="entry name" value="GGDEF DOMAIN-CONTAINING PROTEIN"/>
    <property type="match status" value="1"/>
</dbReference>
<dbReference type="OrthoDB" id="9812260at2"/>
<keyword evidence="1" id="KW-0812">Transmembrane</keyword>
<feature type="transmembrane region" description="Helical" evidence="1">
    <location>
        <begin position="91"/>
        <end position="115"/>
    </location>
</feature>
<dbReference type="RefSeq" id="WP_150996010.1">
    <property type="nucleotide sequence ID" value="NZ_BPQY01000284.1"/>
</dbReference>
<dbReference type="PANTHER" id="PTHR46663">
    <property type="entry name" value="DIGUANYLATE CYCLASE DGCT-RELATED"/>
    <property type="match status" value="1"/>
</dbReference>
<dbReference type="AlphaFoldDB" id="A0A6L3T459"/>
<accession>A0A6L3T459</accession>
<feature type="transmembrane region" description="Helical" evidence="1">
    <location>
        <begin position="62"/>
        <end position="85"/>
    </location>
</feature>
<gene>
    <name evidence="3" type="ORF">F6X53_00195</name>
</gene>
<dbReference type="PROSITE" id="PS50887">
    <property type="entry name" value="GGDEF"/>
    <property type="match status" value="1"/>
</dbReference>
<dbReference type="CDD" id="cd01949">
    <property type="entry name" value="GGDEF"/>
    <property type="match status" value="1"/>
</dbReference>
<sequence>MTRWSLRGAVLGPWLDLVAMRGPDPALSGRTFSPLRWRALRWLSDCGMPVSDRVRDRLRAHLFALVPMWLVGVTNAVLVNLIGAIRHPDALHVGFFLADLILSLCRFTLLVICYRRSTRNLPTPTDLFLLGDHLSLWFVGCAALIALRTDDPALQILTVASTIAISGGLVVRSYVAPRGVVLQLTGCILPIALGALLSGQTILLVFCLQIPIYLFVVGNAAFRINRTLVAAMVAEEESLGRSLRDSLTGLANRPAFASALDAVCTDPAGTDFAVLFVDLDGFKAVNDTHGHGVGDAVLIAVAERLREATRASDLVARLGGDEFVILARGLDGADALRLARRLVRDLARDMRVGDVPRIRIGGSVGIACAGPGRRDATELLRQADSALYRAKTLGKGCCVRHGEADAGIERSSAA</sequence>
<feature type="domain" description="GGDEF" evidence="2">
    <location>
        <begin position="270"/>
        <end position="403"/>
    </location>
</feature>
<dbReference type="InterPro" id="IPR043128">
    <property type="entry name" value="Rev_trsase/Diguanyl_cyclase"/>
</dbReference>
<feature type="transmembrane region" description="Helical" evidence="1">
    <location>
        <begin position="180"/>
        <end position="197"/>
    </location>
</feature>
<reference evidence="3 4" key="1">
    <citation type="submission" date="2019-09" db="EMBL/GenBank/DDBJ databases">
        <title>YIM 48816 draft genome.</title>
        <authorList>
            <person name="Jiang L."/>
        </authorList>
    </citation>
    <scope>NUCLEOTIDE SEQUENCE [LARGE SCALE GENOMIC DNA]</scope>
    <source>
        <strain evidence="3 4">YIM 48816</strain>
    </source>
</reference>
<dbReference type="NCBIfam" id="TIGR00254">
    <property type="entry name" value="GGDEF"/>
    <property type="match status" value="1"/>
</dbReference>
<feature type="transmembrane region" description="Helical" evidence="1">
    <location>
        <begin position="127"/>
        <end position="147"/>
    </location>
</feature>
<dbReference type="InterPro" id="IPR000160">
    <property type="entry name" value="GGDEF_dom"/>
</dbReference>
<evidence type="ECO:0000313" key="3">
    <source>
        <dbReference type="EMBL" id="KAB1081569.1"/>
    </source>
</evidence>
<evidence type="ECO:0000256" key="1">
    <source>
        <dbReference type="SAM" id="Phobius"/>
    </source>
</evidence>
<keyword evidence="1" id="KW-1133">Transmembrane helix</keyword>
<dbReference type="Pfam" id="PF00990">
    <property type="entry name" value="GGDEF"/>
    <property type="match status" value="1"/>
</dbReference>
<dbReference type="InterPro" id="IPR052163">
    <property type="entry name" value="DGC-Regulatory_Protein"/>
</dbReference>
<keyword evidence="4" id="KW-1185">Reference proteome</keyword>
<name>A0A6L3T459_9HYPH</name>
<protein>
    <submittedName>
        <fullName evidence="3">GGDEF domain-containing protein</fullName>
    </submittedName>
</protein>